<dbReference type="Proteomes" id="UP000232631">
    <property type="component" value="Chromosome"/>
</dbReference>
<sequence length="267" mass="29702">MVKIKYKGIISFLILTLVLSGVVAAANSVKSFPTTEPAPVPYTSSVTSTYLLPPSGAGFIVGYYINPSVTPLSKINFTELEKSGITDIYVRVSNDNYASILPDAKKRADAVGIKTHAWVFPGFRYAPEVAGMNIGVHLDVETYDMPSYIPEIKAMQEATQGVTFSLCVKPEIWDGNQYYNRIVPLCDYIVPMLYIGDYPHGLSGLKYWAWIYNILYPRKIVAGLQTYQSYQNTTPVSKGTLYSEIRAVQPNTRGVILFRYGLSNFSD</sequence>
<proteinExistence type="predicted"/>
<gene>
    <name evidence="1" type="ORF">BK009_03775</name>
</gene>
<protein>
    <submittedName>
        <fullName evidence="1">Uncharacterized protein</fullName>
    </submittedName>
</protein>
<dbReference type="InterPro" id="IPR017853">
    <property type="entry name" value="GH"/>
</dbReference>
<evidence type="ECO:0000313" key="2">
    <source>
        <dbReference type="Proteomes" id="UP000232631"/>
    </source>
</evidence>
<evidence type="ECO:0000313" key="1">
    <source>
        <dbReference type="EMBL" id="AUB59869.1"/>
    </source>
</evidence>
<keyword evidence="2" id="KW-1185">Reference proteome</keyword>
<dbReference type="SUPFAM" id="SSF51445">
    <property type="entry name" value="(Trans)glycosidases"/>
    <property type="match status" value="1"/>
</dbReference>
<name>A0A2H4VP51_9EURY</name>
<dbReference type="EMBL" id="CP017768">
    <property type="protein sequence ID" value="AUB59869.1"/>
    <property type="molecule type" value="Genomic_DNA"/>
</dbReference>
<dbReference type="AlphaFoldDB" id="A0A2H4VP51"/>
<dbReference type="KEGG" id="msub:BK009_03775"/>
<accession>A0A2H4VP51</accession>
<reference evidence="1 2" key="1">
    <citation type="submission" date="2016-10" db="EMBL/GenBank/DDBJ databases">
        <title>Comparative genomics between deep and shallow subseafloor isolates.</title>
        <authorList>
            <person name="Ishii S."/>
            <person name="Miller J.R."/>
            <person name="Sutton G."/>
            <person name="Suzuki S."/>
            <person name="Methe B."/>
            <person name="Inagaki F."/>
            <person name="Imachi H."/>
        </authorList>
    </citation>
    <scope>NUCLEOTIDE SEQUENCE [LARGE SCALE GENOMIC DNA]</scope>
    <source>
        <strain evidence="1 2">A8p</strain>
    </source>
</reference>
<organism evidence="1 2">
    <name type="scientific">Methanobacterium subterraneum</name>
    <dbReference type="NCBI Taxonomy" id="59277"/>
    <lineage>
        <taxon>Archaea</taxon>
        <taxon>Methanobacteriati</taxon>
        <taxon>Methanobacteriota</taxon>
        <taxon>Methanomada group</taxon>
        <taxon>Methanobacteria</taxon>
        <taxon>Methanobacteriales</taxon>
        <taxon>Methanobacteriaceae</taxon>
        <taxon>Methanobacterium</taxon>
    </lineage>
</organism>